<protein>
    <submittedName>
        <fullName evidence="3">Antibiotic biosynthesis monooxygenase</fullName>
    </submittedName>
</protein>
<dbReference type="PATRIC" id="fig|517011.3.peg.3106"/>
<keyword evidence="3" id="KW-0503">Monooxygenase</keyword>
<feature type="domain" description="ABM" evidence="2">
    <location>
        <begin position="26"/>
        <end position="119"/>
    </location>
</feature>
<comment type="caution">
    <text evidence="3">The sequence shown here is derived from an EMBL/GenBank/DDBJ whole genome shotgun (WGS) entry which is preliminary data.</text>
</comment>
<gene>
    <name evidence="3" type="ORF">ABB28_02920</name>
</gene>
<evidence type="ECO:0000313" key="4">
    <source>
        <dbReference type="Proteomes" id="UP000051386"/>
    </source>
</evidence>
<keyword evidence="4" id="KW-1185">Reference proteome</keyword>
<dbReference type="EMBL" id="LDJK01000008">
    <property type="protein sequence ID" value="KRG76502.1"/>
    <property type="molecule type" value="Genomic_DNA"/>
</dbReference>
<dbReference type="PROSITE" id="PS51725">
    <property type="entry name" value="ABM"/>
    <property type="match status" value="1"/>
</dbReference>
<organism evidence="3 4">
    <name type="scientific">Stenotrophomonas chelatiphaga</name>
    <dbReference type="NCBI Taxonomy" id="517011"/>
    <lineage>
        <taxon>Bacteria</taxon>
        <taxon>Pseudomonadati</taxon>
        <taxon>Pseudomonadota</taxon>
        <taxon>Gammaproteobacteria</taxon>
        <taxon>Lysobacterales</taxon>
        <taxon>Lysobacteraceae</taxon>
        <taxon>Stenotrophomonas</taxon>
    </lineage>
</organism>
<dbReference type="Proteomes" id="UP000051386">
    <property type="component" value="Unassembled WGS sequence"/>
</dbReference>
<dbReference type="AlphaFoldDB" id="A0A0R0D4T4"/>
<dbReference type="Gene3D" id="3.30.70.100">
    <property type="match status" value="1"/>
</dbReference>
<feature type="chain" id="PRO_5006395095" evidence="1">
    <location>
        <begin position="22"/>
        <end position="125"/>
    </location>
</feature>
<dbReference type="RefSeq" id="WP_057507270.1">
    <property type="nucleotide sequence ID" value="NZ_LDJK01000008.1"/>
</dbReference>
<accession>A0A0R0D4T4</accession>
<feature type="signal peptide" evidence="1">
    <location>
        <begin position="1"/>
        <end position="21"/>
    </location>
</feature>
<name>A0A0R0D4T4_9GAMM</name>
<dbReference type="Pfam" id="PF03992">
    <property type="entry name" value="ABM"/>
    <property type="match status" value="1"/>
</dbReference>
<evidence type="ECO:0000313" key="3">
    <source>
        <dbReference type="EMBL" id="KRG76502.1"/>
    </source>
</evidence>
<reference evidence="3 4" key="1">
    <citation type="submission" date="2015-05" db="EMBL/GenBank/DDBJ databases">
        <title>Genome sequencing and analysis of members of genus Stenotrophomonas.</title>
        <authorList>
            <person name="Patil P.P."/>
            <person name="Midha S."/>
            <person name="Patil P.B."/>
        </authorList>
    </citation>
    <scope>NUCLEOTIDE SEQUENCE [LARGE SCALE GENOMIC DNA]</scope>
    <source>
        <strain evidence="3 4">DSM 21508</strain>
    </source>
</reference>
<keyword evidence="1" id="KW-0732">Signal</keyword>
<dbReference type="PROSITE" id="PS51257">
    <property type="entry name" value="PROKAR_LIPOPROTEIN"/>
    <property type="match status" value="1"/>
</dbReference>
<keyword evidence="3" id="KW-0560">Oxidoreductase</keyword>
<dbReference type="InterPro" id="IPR011008">
    <property type="entry name" value="Dimeric_a/b-barrel"/>
</dbReference>
<dbReference type="SUPFAM" id="SSF54909">
    <property type="entry name" value="Dimeric alpha+beta barrel"/>
    <property type="match status" value="1"/>
</dbReference>
<sequence>MNKIIVATLLSMLACSFSVGAGETQMTRLSKITVDADYLPAYRDALSEEDRASMALEPGVLSLYAVFDKEDPTRLTILEIYASREAYEQHVKSPHFLKYKNGTLHMVKSLELVDVEPLLPELKIK</sequence>
<evidence type="ECO:0000256" key="1">
    <source>
        <dbReference type="SAM" id="SignalP"/>
    </source>
</evidence>
<dbReference type="InterPro" id="IPR007138">
    <property type="entry name" value="ABM_dom"/>
</dbReference>
<dbReference type="GO" id="GO:0004497">
    <property type="term" value="F:monooxygenase activity"/>
    <property type="evidence" value="ECO:0007669"/>
    <property type="project" value="UniProtKB-KW"/>
</dbReference>
<evidence type="ECO:0000259" key="2">
    <source>
        <dbReference type="PROSITE" id="PS51725"/>
    </source>
</evidence>
<proteinExistence type="predicted"/>